<comment type="cofactor">
    <cofactor evidence="1">
        <name>Mg(2+)</name>
        <dbReference type="ChEBI" id="CHEBI:18420"/>
    </cofactor>
</comment>
<comment type="caution">
    <text evidence="9">The sequence shown here is derived from an EMBL/GenBank/DDBJ whole genome shotgun (WGS) entry which is preliminary data.</text>
</comment>
<evidence type="ECO:0000256" key="6">
    <source>
        <dbReference type="ARBA" id="ARBA00022842"/>
    </source>
</evidence>
<evidence type="ECO:0000256" key="1">
    <source>
        <dbReference type="ARBA" id="ARBA00001946"/>
    </source>
</evidence>
<keyword evidence="6" id="KW-0460">Magnesium</keyword>
<evidence type="ECO:0000256" key="7">
    <source>
        <dbReference type="ARBA" id="ARBA00022884"/>
    </source>
</evidence>
<evidence type="ECO:0000259" key="8">
    <source>
        <dbReference type="Pfam" id="PF16542"/>
    </source>
</evidence>
<dbReference type="EMBL" id="CALBWS010000037">
    <property type="protein sequence ID" value="CAH2717013.1"/>
    <property type="molecule type" value="Genomic_DNA"/>
</dbReference>
<dbReference type="Gene3D" id="3.30.470.30">
    <property type="entry name" value="DNA ligase/mRNA capping enzyme"/>
    <property type="match status" value="1"/>
</dbReference>
<organism evidence="9 10">
    <name type="scientific">Neobacillus rhizosphaerae</name>
    <dbReference type="NCBI Taxonomy" id="2880965"/>
    <lineage>
        <taxon>Bacteria</taxon>
        <taxon>Bacillati</taxon>
        <taxon>Bacillota</taxon>
        <taxon>Bacilli</taxon>
        <taxon>Bacillales</taxon>
        <taxon>Bacillaceae</taxon>
        <taxon>Neobacillus</taxon>
    </lineage>
</organism>
<gene>
    <name evidence="9" type="ORF">BACCIP111895_04202</name>
</gene>
<keyword evidence="3" id="KW-0808">Transferase</keyword>
<keyword evidence="7" id="KW-0694">RNA-binding</keyword>
<feature type="domain" description="Polynucleotide kinase-phosphatase ligase" evidence="8">
    <location>
        <begin position="49"/>
        <end position="90"/>
    </location>
</feature>
<evidence type="ECO:0000313" key="9">
    <source>
        <dbReference type="EMBL" id="CAH2717013.1"/>
    </source>
</evidence>
<keyword evidence="10" id="KW-1185">Reference proteome</keyword>
<dbReference type="RefSeq" id="WP_248737248.1">
    <property type="nucleotide sequence ID" value="NZ_CALBWS010000037.1"/>
</dbReference>
<dbReference type="Proteomes" id="UP000838308">
    <property type="component" value="Unassembled WGS sequence"/>
</dbReference>
<dbReference type="PANTHER" id="PTHR21404:SF3">
    <property type="entry name" value="SMALL RNA 2'-O-METHYLTRANSFERASE"/>
    <property type="match status" value="1"/>
</dbReference>
<evidence type="ECO:0000256" key="3">
    <source>
        <dbReference type="ARBA" id="ARBA00022679"/>
    </source>
</evidence>
<keyword evidence="2" id="KW-0489">Methyltransferase</keyword>
<dbReference type="Pfam" id="PF16542">
    <property type="entry name" value="PNKP_ligase"/>
    <property type="match status" value="1"/>
</dbReference>
<sequence length="95" mass="11425">MTTPNQEYNVVYDIDDLLRHSDHRFEWTRAEFKEKCQDWSRSFPYSRLRHRNALKEFALGVEAVNRFVQRELLERHHECVLGVLALEADPIDPRL</sequence>
<evidence type="ECO:0000256" key="2">
    <source>
        <dbReference type="ARBA" id="ARBA00022603"/>
    </source>
</evidence>
<reference evidence="9" key="1">
    <citation type="submission" date="2022-04" db="EMBL/GenBank/DDBJ databases">
        <authorList>
            <person name="Criscuolo A."/>
        </authorList>
    </citation>
    <scope>NUCLEOTIDE SEQUENCE</scope>
    <source>
        <strain evidence="9">CIP111895</strain>
    </source>
</reference>
<keyword evidence="4" id="KW-0949">S-adenosyl-L-methionine</keyword>
<dbReference type="InterPro" id="IPR032380">
    <property type="entry name" value="PNKP_ligase_dom"/>
</dbReference>
<dbReference type="InterPro" id="IPR026610">
    <property type="entry name" value="Hen1"/>
</dbReference>
<evidence type="ECO:0000256" key="5">
    <source>
        <dbReference type="ARBA" id="ARBA00022723"/>
    </source>
</evidence>
<evidence type="ECO:0000313" key="10">
    <source>
        <dbReference type="Proteomes" id="UP000838308"/>
    </source>
</evidence>
<proteinExistence type="predicted"/>
<protein>
    <recommendedName>
        <fullName evidence="8">Polynucleotide kinase-phosphatase ligase domain-containing protein</fullName>
    </recommendedName>
</protein>
<name>A0ABM9EXT5_9BACI</name>
<evidence type="ECO:0000256" key="4">
    <source>
        <dbReference type="ARBA" id="ARBA00022691"/>
    </source>
</evidence>
<accession>A0ABM9EXT5</accession>
<dbReference type="PANTHER" id="PTHR21404">
    <property type="entry name" value="HEN1"/>
    <property type="match status" value="1"/>
</dbReference>
<keyword evidence="5" id="KW-0479">Metal-binding</keyword>